<sequence>MPSHSWGELPCSIQGNRFERRLRIFYSQQKRNQGKAPDWSVPVVAYLARRYLEFQQTTSHRDPLVELRFPQKRRLCCSIEVVETRLRCGPRVRPELDEVVHKDPGDESRHSRDRPYDSCHQRRSAGR</sequence>
<accession>A0A6A7ZM06</accession>
<name>A0A6A7ZM06_RHIML</name>
<gene>
    <name evidence="2" type="ORF">GHK45_03400</name>
</gene>
<proteinExistence type="predicted"/>
<organism evidence="2">
    <name type="scientific">Rhizobium meliloti</name>
    <name type="common">Ensifer meliloti</name>
    <name type="synonym">Sinorhizobium meliloti</name>
    <dbReference type="NCBI Taxonomy" id="382"/>
    <lineage>
        <taxon>Bacteria</taxon>
        <taxon>Pseudomonadati</taxon>
        <taxon>Pseudomonadota</taxon>
        <taxon>Alphaproteobacteria</taxon>
        <taxon>Hyphomicrobiales</taxon>
        <taxon>Rhizobiaceae</taxon>
        <taxon>Sinorhizobium/Ensifer group</taxon>
        <taxon>Sinorhizobium</taxon>
    </lineage>
</organism>
<dbReference type="AlphaFoldDB" id="A0A6A7ZM06"/>
<reference evidence="2" key="1">
    <citation type="journal article" date="2013" name="Genome Biol.">
        <title>Comparative genomics of the core and accessory genomes of 48 Sinorhizobium strains comprising five genospecies.</title>
        <authorList>
            <person name="Sugawara M."/>
            <person name="Epstein B."/>
            <person name="Badgley B.D."/>
            <person name="Unno T."/>
            <person name="Xu L."/>
            <person name="Reese J."/>
            <person name="Gyaneshwar P."/>
            <person name="Denny R."/>
            <person name="Mudge J."/>
            <person name="Bharti A.K."/>
            <person name="Farmer A.D."/>
            <person name="May G.D."/>
            <person name="Woodward J.E."/>
            <person name="Medigue C."/>
            <person name="Vallenet D."/>
            <person name="Lajus A."/>
            <person name="Rouy Z."/>
            <person name="Martinez-Vaz B."/>
            <person name="Tiffin P."/>
            <person name="Young N.D."/>
            <person name="Sadowsky M.J."/>
        </authorList>
    </citation>
    <scope>NUCLEOTIDE SEQUENCE</scope>
    <source>
        <strain evidence="2">M30</strain>
    </source>
</reference>
<feature type="compositionally biased region" description="Basic and acidic residues" evidence="1">
    <location>
        <begin position="97"/>
        <end position="120"/>
    </location>
</feature>
<comment type="caution">
    <text evidence="2">The sequence shown here is derived from an EMBL/GenBank/DDBJ whole genome shotgun (WGS) entry which is preliminary data.</text>
</comment>
<evidence type="ECO:0000313" key="2">
    <source>
        <dbReference type="EMBL" id="MQW02897.1"/>
    </source>
</evidence>
<protein>
    <submittedName>
        <fullName evidence="2">Uncharacterized protein</fullName>
    </submittedName>
</protein>
<dbReference type="EMBL" id="WISP01000030">
    <property type="protein sequence ID" value="MQW02897.1"/>
    <property type="molecule type" value="Genomic_DNA"/>
</dbReference>
<evidence type="ECO:0000256" key="1">
    <source>
        <dbReference type="SAM" id="MobiDB-lite"/>
    </source>
</evidence>
<feature type="region of interest" description="Disordered" evidence="1">
    <location>
        <begin position="97"/>
        <end position="127"/>
    </location>
</feature>